<dbReference type="Pfam" id="PF22692">
    <property type="entry name" value="LlgE_F_G_D1"/>
    <property type="match status" value="1"/>
</dbReference>
<dbReference type="GO" id="GO:0009424">
    <property type="term" value="C:bacterial-type flagellum hook"/>
    <property type="evidence" value="ECO:0007669"/>
    <property type="project" value="TreeGrafter"/>
</dbReference>
<proteinExistence type="inferred from homology"/>
<gene>
    <name evidence="8" type="primary">flgG_3</name>
    <name evidence="8" type="ORF">CLLI_23020</name>
</gene>
<dbReference type="PANTHER" id="PTHR30435:SF1">
    <property type="entry name" value="FLAGELLAR HOOK PROTEIN FLGE"/>
    <property type="match status" value="1"/>
</dbReference>
<dbReference type="InterPro" id="IPR020013">
    <property type="entry name" value="Flagellar_FlgE/F/G"/>
</dbReference>
<comment type="similarity">
    <text evidence="2 4">Belongs to the flagella basal body rod proteins family.</text>
</comment>
<dbReference type="NCBIfam" id="TIGR03506">
    <property type="entry name" value="FlgEFG_subfam"/>
    <property type="match status" value="2"/>
</dbReference>
<evidence type="ECO:0000259" key="7">
    <source>
        <dbReference type="Pfam" id="PF22692"/>
    </source>
</evidence>
<comment type="function">
    <text evidence="4">A flexible structure which links the flagellar filament to the drive apparatus in the basal body.</text>
</comment>
<keyword evidence="3 4" id="KW-0975">Bacterial flagellum</keyword>
<evidence type="ECO:0000256" key="3">
    <source>
        <dbReference type="ARBA" id="ARBA00023143"/>
    </source>
</evidence>
<dbReference type="RefSeq" id="WP_106064353.1">
    <property type="nucleotide sequence ID" value="NZ_PVXO01000062.1"/>
</dbReference>
<keyword evidence="8" id="KW-0282">Flagellum</keyword>
<dbReference type="InterPro" id="IPR001444">
    <property type="entry name" value="Flag_bb_rod_N"/>
</dbReference>
<dbReference type="Pfam" id="PF00460">
    <property type="entry name" value="Flg_bb_rod"/>
    <property type="match status" value="1"/>
</dbReference>
<dbReference type="OrthoDB" id="9804559at2"/>
<dbReference type="EMBL" id="PVXO01000062">
    <property type="protein sequence ID" value="PRR77528.1"/>
    <property type="molecule type" value="Genomic_DNA"/>
</dbReference>
<evidence type="ECO:0000259" key="6">
    <source>
        <dbReference type="Pfam" id="PF06429"/>
    </source>
</evidence>
<comment type="caution">
    <text evidence="8">The sequence shown here is derived from an EMBL/GenBank/DDBJ whole genome shotgun (WGS) entry which is preliminary data.</text>
</comment>
<comment type="subcellular location">
    <subcellularLocation>
        <location evidence="1 4">Bacterial flagellum basal body</location>
    </subcellularLocation>
</comment>
<dbReference type="InterPro" id="IPR010930">
    <property type="entry name" value="Flg_bb/hook_C_dom"/>
</dbReference>
<accession>A0A2T0B1G3</accession>
<dbReference type="GO" id="GO:0009425">
    <property type="term" value="C:bacterial-type flagellum basal body"/>
    <property type="evidence" value="ECO:0007669"/>
    <property type="project" value="UniProtKB-SubCell"/>
</dbReference>
<evidence type="ECO:0000256" key="1">
    <source>
        <dbReference type="ARBA" id="ARBA00004117"/>
    </source>
</evidence>
<evidence type="ECO:0000256" key="4">
    <source>
        <dbReference type="RuleBase" id="RU362116"/>
    </source>
</evidence>
<reference evidence="8 9" key="1">
    <citation type="submission" date="2018-03" db="EMBL/GenBank/DDBJ databases">
        <title>Genome sequence of Clostridium liquoris DSM 100320.</title>
        <authorList>
            <person name="Poehlein A."/>
            <person name="Daniel R."/>
        </authorList>
    </citation>
    <scope>NUCLEOTIDE SEQUENCE [LARGE SCALE GENOMIC DNA]</scope>
    <source>
        <strain evidence="8 9">DSM 100320</strain>
    </source>
</reference>
<keyword evidence="8" id="KW-0966">Cell projection</keyword>
<dbReference type="GO" id="GO:0005829">
    <property type="term" value="C:cytosol"/>
    <property type="evidence" value="ECO:0007669"/>
    <property type="project" value="TreeGrafter"/>
</dbReference>
<keyword evidence="8" id="KW-0969">Cilium</keyword>
<evidence type="ECO:0000313" key="9">
    <source>
        <dbReference type="Proteomes" id="UP000239706"/>
    </source>
</evidence>
<name>A0A2T0B1G3_9CLOT</name>
<protein>
    <recommendedName>
        <fullName evidence="4">Flagellar hook protein FlgE</fullName>
    </recommendedName>
</protein>
<evidence type="ECO:0000256" key="2">
    <source>
        <dbReference type="ARBA" id="ARBA00009677"/>
    </source>
</evidence>
<feature type="domain" description="Flagellar hook protein FlgE/F/G-like D1" evidence="7">
    <location>
        <begin position="95"/>
        <end position="204"/>
    </location>
</feature>
<dbReference type="InterPro" id="IPR037925">
    <property type="entry name" value="FlgE/F/G-like"/>
</dbReference>
<feature type="domain" description="Flagellar basal-body/hook protein C-terminal" evidence="6">
    <location>
        <begin position="268"/>
        <end position="312"/>
    </location>
</feature>
<evidence type="ECO:0000259" key="5">
    <source>
        <dbReference type="Pfam" id="PF00460"/>
    </source>
</evidence>
<dbReference type="SUPFAM" id="SSF117143">
    <property type="entry name" value="Flagellar hook protein flgE"/>
    <property type="match status" value="1"/>
</dbReference>
<feature type="domain" description="Flagellar basal body rod protein N-terminal" evidence="5">
    <location>
        <begin position="5"/>
        <end position="35"/>
    </location>
</feature>
<dbReference type="InterPro" id="IPR053967">
    <property type="entry name" value="LlgE_F_G-like_D1"/>
</dbReference>
<dbReference type="Proteomes" id="UP000239706">
    <property type="component" value="Unassembled WGS sequence"/>
</dbReference>
<sequence>MLRSMYSGISGLRANQTKLDVIGNNIANVGTTAFKSQRVRFQDMLSQSMKEGTGAGNTVGGTNPSQVGLGTQIAGIDTTVTQGNMQPTSNNLDFAIDGDGYFVVERGPVSGTGASTYFTRDGSFTLDEFGQLLTSDGYRVMGYQIDGSTIDYSKGAPKIDKAKNVNDTTPVVATSTKVPLAIPDEVGGQKVKSFSVDKNGLINATLADNNVVALGQIAMVSFKNPAGLLKEGKNLYSVSPNSGGALFRDGVGTDPKTSNEKSFGDINQGMLEMSNVDLAEQFTEMIVASRAFQANGKMITTGDEILQELVNLKR</sequence>
<dbReference type="PANTHER" id="PTHR30435">
    <property type="entry name" value="FLAGELLAR PROTEIN"/>
    <property type="match status" value="1"/>
</dbReference>
<dbReference type="AlphaFoldDB" id="A0A2T0B1G3"/>
<dbReference type="GO" id="GO:0071978">
    <property type="term" value="P:bacterial-type flagellum-dependent swarming motility"/>
    <property type="evidence" value="ECO:0007669"/>
    <property type="project" value="TreeGrafter"/>
</dbReference>
<evidence type="ECO:0000313" key="8">
    <source>
        <dbReference type="EMBL" id="PRR77528.1"/>
    </source>
</evidence>
<keyword evidence="9" id="KW-1185">Reference proteome</keyword>
<organism evidence="8 9">
    <name type="scientific">Clostridium liquoris</name>
    <dbReference type="NCBI Taxonomy" id="1289519"/>
    <lineage>
        <taxon>Bacteria</taxon>
        <taxon>Bacillati</taxon>
        <taxon>Bacillota</taxon>
        <taxon>Clostridia</taxon>
        <taxon>Eubacteriales</taxon>
        <taxon>Clostridiaceae</taxon>
        <taxon>Clostridium</taxon>
    </lineage>
</organism>
<dbReference type="Pfam" id="PF06429">
    <property type="entry name" value="Flg_bbr_C"/>
    <property type="match status" value="1"/>
</dbReference>